<evidence type="ECO:0008006" key="4">
    <source>
        <dbReference type="Google" id="ProtNLM"/>
    </source>
</evidence>
<feature type="signal peptide" evidence="1">
    <location>
        <begin position="1"/>
        <end position="22"/>
    </location>
</feature>
<gene>
    <name evidence="2" type="ORF">M3P05_00760</name>
</gene>
<dbReference type="Proteomes" id="UP001203338">
    <property type="component" value="Unassembled WGS sequence"/>
</dbReference>
<evidence type="ECO:0000313" key="3">
    <source>
        <dbReference type="Proteomes" id="UP001203338"/>
    </source>
</evidence>
<dbReference type="RefSeq" id="WP_249697315.1">
    <property type="nucleotide sequence ID" value="NZ_JAMFLX010000001.1"/>
</dbReference>
<reference evidence="2 3" key="1">
    <citation type="submission" date="2022-05" db="EMBL/GenBank/DDBJ databases">
        <authorList>
            <person name="Park J.-S."/>
        </authorList>
    </citation>
    <scope>NUCLEOTIDE SEQUENCE [LARGE SCALE GENOMIC DNA]</scope>
    <source>
        <strain evidence="2 3">2012CJ34-2</strain>
    </source>
</reference>
<proteinExistence type="predicted"/>
<keyword evidence="3" id="KW-1185">Reference proteome</keyword>
<comment type="caution">
    <text evidence="2">The sequence shown here is derived from an EMBL/GenBank/DDBJ whole genome shotgun (WGS) entry which is preliminary data.</text>
</comment>
<feature type="chain" id="PRO_5045445895" description="Tetratricopeptide repeat protein" evidence="1">
    <location>
        <begin position="23"/>
        <end position="163"/>
    </location>
</feature>
<accession>A0ABT0PBR9</accession>
<evidence type="ECO:0000256" key="1">
    <source>
        <dbReference type="SAM" id="SignalP"/>
    </source>
</evidence>
<organism evidence="2 3">
    <name type="scientific">Parendozoicomonas callyspongiae</name>
    <dbReference type="NCBI Taxonomy" id="2942213"/>
    <lineage>
        <taxon>Bacteria</taxon>
        <taxon>Pseudomonadati</taxon>
        <taxon>Pseudomonadota</taxon>
        <taxon>Gammaproteobacteria</taxon>
        <taxon>Oceanospirillales</taxon>
        <taxon>Endozoicomonadaceae</taxon>
        <taxon>Parendozoicomonas</taxon>
    </lineage>
</organism>
<sequence>MIRNQRLLLPVLALILLAGCQAIPQHNDPVAELVSAIESNLAVNRLTLPEGDNAMEKIDQLATLSPNDPRIAKYRSRVVKKLVTIGQKEFLEGDLYRAKQMAFRALEINPDSAEAGYILTAIAEASRPVQLETGTFEVETVDESGSVDIITVTVPDLDTIVSE</sequence>
<evidence type="ECO:0000313" key="2">
    <source>
        <dbReference type="EMBL" id="MCL6268481.1"/>
    </source>
</evidence>
<protein>
    <recommendedName>
        <fullName evidence="4">Tetratricopeptide repeat protein</fullName>
    </recommendedName>
</protein>
<keyword evidence="1" id="KW-0732">Signal</keyword>
<dbReference type="EMBL" id="JAMFLX010000001">
    <property type="protein sequence ID" value="MCL6268481.1"/>
    <property type="molecule type" value="Genomic_DNA"/>
</dbReference>
<name>A0ABT0PBR9_9GAMM</name>
<dbReference type="PROSITE" id="PS51257">
    <property type="entry name" value="PROKAR_LIPOPROTEIN"/>
    <property type="match status" value="1"/>
</dbReference>